<dbReference type="GO" id="GO:0005737">
    <property type="term" value="C:cytoplasm"/>
    <property type="evidence" value="ECO:0007669"/>
    <property type="project" value="TreeGrafter"/>
</dbReference>
<dbReference type="PROSITE" id="PS00108">
    <property type="entry name" value="PROTEIN_KINASE_ST"/>
    <property type="match status" value="1"/>
</dbReference>
<accession>A0A420IWR4</accession>
<dbReference type="PANTHER" id="PTHR24346">
    <property type="entry name" value="MAP/MICROTUBULE AFFINITY-REGULATING KINASE"/>
    <property type="match status" value="1"/>
</dbReference>
<dbReference type="InterPro" id="IPR000719">
    <property type="entry name" value="Prot_kinase_dom"/>
</dbReference>
<feature type="domain" description="Protein kinase" evidence="8">
    <location>
        <begin position="370"/>
        <end position="694"/>
    </location>
</feature>
<gene>
    <name evidence="9" type="ORF">GcC1_050004</name>
</gene>
<dbReference type="GO" id="GO:0005524">
    <property type="term" value="F:ATP binding"/>
    <property type="evidence" value="ECO:0007669"/>
    <property type="project" value="UniProtKB-KW"/>
</dbReference>
<feature type="compositionally biased region" description="Polar residues" evidence="7">
    <location>
        <begin position="19"/>
        <end position="28"/>
    </location>
</feature>
<keyword evidence="2" id="KW-0723">Serine/threonine-protein kinase</keyword>
<keyword evidence="5 9" id="KW-0418">Kinase</keyword>
<feature type="compositionally biased region" description="Low complexity" evidence="7">
    <location>
        <begin position="334"/>
        <end position="346"/>
    </location>
</feature>
<dbReference type="InterPro" id="IPR011009">
    <property type="entry name" value="Kinase-like_dom_sf"/>
</dbReference>
<keyword evidence="4" id="KW-0547">Nucleotide-binding</keyword>
<dbReference type="InterPro" id="IPR008271">
    <property type="entry name" value="Ser/Thr_kinase_AS"/>
</dbReference>
<dbReference type="OrthoDB" id="410920at2759"/>
<comment type="caution">
    <text evidence="9">The sequence shown here is derived from an EMBL/GenBank/DDBJ whole genome shotgun (WGS) entry which is preliminary data.</text>
</comment>
<protein>
    <submittedName>
        <fullName evidence="9">Serine/threonine-protein kinase</fullName>
    </submittedName>
</protein>
<evidence type="ECO:0000256" key="3">
    <source>
        <dbReference type="ARBA" id="ARBA00022679"/>
    </source>
</evidence>
<comment type="similarity">
    <text evidence="1">Belongs to the protein kinase superfamily. CAMK Ser/Thr protein kinase family. NIM1 subfamily.</text>
</comment>
<dbReference type="GO" id="GO:0004674">
    <property type="term" value="F:protein serine/threonine kinase activity"/>
    <property type="evidence" value="ECO:0007669"/>
    <property type="project" value="UniProtKB-KW"/>
</dbReference>
<dbReference type="EMBL" id="MCBR01005097">
    <property type="protein sequence ID" value="RKF78980.1"/>
    <property type="molecule type" value="Genomic_DNA"/>
</dbReference>
<evidence type="ECO:0000313" key="9">
    <source>
        <dbReference type="EMBL" id="RKF78980.1"/>
    </source>
</evidence>
<evidence type="ECO:0000259" key="8">
    <source>
        <dbReference type="PROSITE" id="PS50011"/>
    </source>
</evidence>
<evidence type="ECO:0000256" key="6">
    <source>
        <dbReference type="ARBA" id="ARBA00022840"/>
    </source>
</evidence>
<reference evidence="9 10" key="1">
    <citation type="journal article" date="2018" name="BMC Genomics">
        <title>Comparative genome analyses reveal sequence features reflecting distinct modes of host-adaptation between dicot and monocot powdery mildew.</title>
        <authorList>
            <person name="Wu Y."/>
            <person name="Ma X."/>
            <person name="Pan Z."/>
            <person name="Kale S.D."/>
            <person name="Song Y."/>
            <person name="King H."/>
            <person name="Zhang Q."/>
            <person name="Presley C."/>
            <person name="Deng X."/>
            <person name="Wei C.I."/>
            <person name="Xiao S."/>
        </authorList>
    </citation>
    <scope>NUCLEOTIDE SEQUENCE [LARGE SCALE GENOMIC DNA]</scope>
    <source>
        <strain evidence="9">UCSC1</strain>
    </source>
</reference>
<organism evidence="9 10">
    <name type="scientific">Golovinomyces cichoracearum</name>
    <dbReference type="NCBI Taxonomy" id="62708"/>
    <lineage>
        <taxon>Eukaryota</taxon>
        <taxon>Fungi</taxon>
        <taxon>Dikarya</taxon>
        <taxon>Ascomycota</taxon>
        <taxon>Pezizomycotina</taxon>
        <taxon>Leotiomycetes</taxon>
        <taxon>Erysiphales</taxon>
        <taxon>Erysiphaceae</taxon>
        <taxon>Golovinomyces</taxon>
    </lineage>
</organism>
<evidence type="ECO:0000256" key="2">
    <source>
        <dbReference type="ARBA" id="ARBA00022527"/>
    </source>
</evidence>
<dbReference type="Proteomes" id="UP000285405">
    <property type="component" value="Unassembled WGS sequence"/>
</dbReference>
<feature type="region of interest" description="Disordered" evidence="7">
    <location>
        <begin position="315"/>
        <end position="346"/>
    </location>
</feature>
<evidence type="ECO:0000256" key="4">
    <source>
        <dbReference type="ARBA" id="ARBA00022741"/>
    </source>
</evidence>
<dbReference type="GO" id="GO:0035556">
    <property type="term" value="P:intracellular signal transduction"/>
    <property type="evidence" value="ECO:0007669"/>
    <property type="project" value="TreeGrafter"/>
</dbReference>
<name>A0A420IWR4_9PEZI</name>
<dbReference type="FunFam" id="1.10.510.10:FF:000640">
    <property type="entry name" value="Serine/threonine-protein kinase PRR1"/>
    <property type="match status" value="1"/>
</dbReference>
<dbReference type="Pfam" id="PF00069">
    <property type="entry name" value="Pkinase"/>
    <property type="match status" value="1"/>
</dbReference>
<dbReference type="SMART" id="SM00220">
    <property type="entry name" value="S_TKc"/>
    <property type="match status" value="1"/>
</dbReference>
<dbReference type="AlphaFoldDB" id="A0A420IWR4"/>
<evidence type="ECO:0000313" key="10">
    <source>
        <dbReference type="Proteomes" id="UP000285405"/>
    </source>
</evidence>
<dbReference type="PANTHER" id="PTHR24346:SF82">
    <property type="entry name" value="KP78A-RELATED"/>
    <property type="match status" value="1"/>
</dbReference>
<dbReference type="SUPFAM" id="SSF56112">
    <property type="entry name" value="Protein kinase-like (PK-like)"/>
    <property type="match status" value="1"/>
</dbReference>
<evidence type="ECO:0000256" key="5">
    <source>
        <dbReference type="ARBA" id="ARBA00022777"/>
    </source>
</evidence>
<feature type="region of interest" description="Disordered" evidence="7">
    <location>
        <begin position="1"/>
        <end position="103"/>
    </location>
</feature>
<evidence type="ECO:0000256" key="1">
    <source>
        <dbReference type="ARBA" id="ARBA00010791"/>
    </source>
</evidence>
<keyword evidence="3" id="KW-0808">Transferase</keyword>
<sequence length="702" mass="78607">MSSPNALASRHLHQPRRFSASSHATNVMSVIDPSPECTTHRSRSNQTEPAFLEPKTAASPLLLPKTEPDRSSFSPLCLSQPRPLSDTPQPGLAESSRESQKDLPAHIKSSIVSDSHRCSVENIKFGCSLKPTTKNTVNSLDQEHRSLASQGINSNCKSGTCPTFSSPILGSIDDLTPLPSPILSEDSKKLWRSETTPVTPYGEEKSARDYSSFLMQNNEFVSSTATNQLKIIKPRSQVTETSAIDQDIFHKTEEEAGLNCTQKRFWKNRELQPKESRKGKIGGSRAPLLESISTESIEPLDLNLRREPKFLAQRGLESILRPPTPPSSTKKCVSTDSDSSTPSSLSQMHMNQNINYFEACDREDMKLKRWKELKVIGEGVFSKVILATSENLDNDFDDKSYSVREPIVSLGSTSVLERKKHKKLVAIKICDYGPKGGASEERVEMSVKREIEFMKEISHPSVIHLRAWNIEVNRAILVLDYCPGGDLFQLASEKFELLVPGLIRRIFAELVAAVRYLHSRKIVHRDIKLENVLVNFSCHGLNSYQDWCTFPYSVVTVTDLGLARRITDGEKLTTRCGSDDYAAPEVIMGQPYDGFAVDAWSLGVLLYALLENRLPFDPIPGTSENKRQRSCTSHRIARIEWSWVKYCESEDDHIDDADKLSDGSLKGAIQTTEGLLRRARSRWTLDQVAEMDWVKGGIQIKK</sequence>
<dbReference type="Gene3D" id="1.10.510.10">
    <property type="entry name" value="Transferase(Phosphotransferase) domain 1"/>
    <property type="match status" value="1"/>
</dbReference>
<dbReference type="PROSITE" id="PS50011">
    <property type="entry name" value="PROTEIN_KINASE_DOM"/>
    <property type="match status" value="1"/>
</dbReference>
<keyword evidence="6" id="KW-0067">ATP-binding</keyword>
<evidence type="ECO:0000256" key="7">
    <source>
        <dbReference type="SAM" id="MobiDB-lite"/>
    </source>
</evidence>
<proteinExistence type="inferred from homology"/>